<keyword evidence="1" id="KW-0472">Membrane</keyword>
<sequence length="122" mass="14023">MIDQSFTYTLGRKSCLTSVFLQNRKVHLTVYLRSYERYFFVQKQVQCIFSFVAVFISESFLIRPGLVTAAIEKTDFFFLSILRIFAQGLLYDLGVSAFLALSYTIFYFFCHSTLSSPGSIVS</sequence>
<protein>
    <submittedName>
        <fullName evidence="2">Uncharacterized protein</fullName>
    </submittedName>
</protein>
<keyword evidence="3" id="KW-1185">Reference proteome</keyword>
<keyword evidence="1" id="KW-1133">Transmembrane helix</keyword>
<dbReference type="AlphaFoldDB" id="A0A1H0CWI3"/>
<feature type="transmembrane region" description="Helical" evidence="1">
    <location>
        <begin position="89"/>
        <end position="109"/>
    </location>
</feature>
<proteinExistence type="predicted"/>
<dbReference type="Proteomes" id="UP000183200">
    <property type="component" value="Unassembled WGS sequence"/>
</dbReference>
<organism evidence="2 3">
    <name type="scientific">Pedobacter steynii</name>
    <dbReference type="NCBI Taxonomy" id="430522"/>
    <lineage>
        <taxon>Bacteria</taxon>
        <taxon>Pseudomonadati</taxon>
        <taxon>Bacteroidota</taxon>
        <taxon>Sphingobacteriia</taxon>
        <taxon>Sphingobacteriales</taxon>
        <taxon>Sphingobacteriaceae</taxon>
        <taxon>Pedobacter</taxon>
    </lineage>
</organism>
<gene>
    <name evidence="2" type="ORF">SAMN05421820_108238</name>
</gene>
<evidence type="ECO:0000313" key="2">
    <source>
        <dbReference type="EMBL" id="SDN62156.1"/>
    </source>
</evidence>
<accession>A0A1H0CWI3</accession>
<evidence type="ECO:0000256" key="1">
    <source>
        <dbReference type="SAM" id="Phobius"/>
    </source>
</evidence>
<name>A0A1H0CWI3_9SPHI</name>
<reference evidence="3" key="1">
    <citation type="submission" date="2016-10" db="EMBL/GenBank/DDBJ databases">
        <authorList>
            <person name="Varghese N."/>
            <person name="Submissions S."/>
        </authorList>
    </citation>
    <scope>NUCLEOTIDE SEQUENCE [LARGE SCALE GENOMIC DNA]</scope>
    <source>
        <strain evidence="3">DSM 19110</strain>
    </source>
</reference>
<evidence type="ECO:0000313" key="3">
    <source>
        <dbReference type="Proteomes" id="UP000183200"/>
    </source>
</evidence>
<dbReference type="EMBL" id="FNGY01000008">
    <property type="protein sequence ID" value="SDN62156.1"/>
    <property type="molecule type" value="Genomic_DNA"/>
</dbReference>
<keyword evidence="1" id="KW-0812">Transmembrane</keyword>